<evidence type="ECO:0000313" key="3">
    <source>
        <dbReference type="EMBL" id="GHE17246.1"/>
    </source>
</evidence>
<name>A0ABQ3HI68_9ACTN</name>
<dbReference type="EMBL" id="BNAD01000004">
    <property type="protein sequence ID" value="GHE17246.1"/>
    <property type="molecule type" value="Genomic_DNA"/>
</dbReference>
<keyword evidence="2" id="KW-0472">Membrane</keyword>
<reference evidence="4" key="1">
    <citation type="journal article" date="2019" name="Int. J. Syst. Evol. Microbiol.">
        <title>The Global Catalogue of Microorganisms (GCM) 10K type strain sequencing project: providing services to taxonomists for standard genome sequencing and annotation.</title>
        <authorList>
            <consortium name="The Broad Institute Genomics Platform"/>
            <consortium name="The Broad Institute Genome Sequencing Center for Infectious Disease"/>
            <person name="Wu L."/>
            <person name="Ma J."/>
        </authorList>
    </citation>
    <scope>NUCLEOTIDE SEQUENCE [LARGE SCALE GENOMIC DNA]</scope>
    <source>
        <strain evidence="4">CGMCC 1.12791</strain>
    </source>
</reference>
<protein>
    <submittedName>
        <fullName evidence="3">Uncharacterized protein</fullName>
    </submittedName>
</protein>
<evidence type="ECO:0000256" key="2">
    <source>
        <dbReference type="SAM" id="Phobius"/>
    </source>
</evidence>
<dbReference type="Proteomes" id="UP000597341">
    <property type="component" value="Unassembled WGS sequence"/>
</dbReference>
<sequence>MPGWVTGKLSDVAGLVVAPLLMAAVLAVVRTPRALPVSLLATGAGFAFCKTSDLGAAVTSSVWSLFGTPTMIRADVTDLVALPALYAAWRIHRTVKTSAPRGWRRTVAVAVGTALLPVGVLATSATSCDESGGITRVGVVQGELIGPPRGVETRLVGGGLYGLDFSIDGRGSFRDVDFELAGGVLSTSRRACVEQQCWRLRDDDGVDVSTDGGRTWVGEAELTVADRERIEEEVGTDDGCDGEPPRVGVADVAALEVDGAVRAIVALQHGGIWERQVDGTWMVLTPLDLHAARSEDRPPPPQVTEVDTPDPPEGSGGPEP</sequence>
<evidence type="ECO:0000256" key="1">
    <source>
        <dbReference type="SAM" id="MobiDB-lite"/>
    </source>
</evidence>
<organism evidence="3 4">
    <name type="scientific">Nocardioides flavus</name>
    <name type="common">ex Wang et al. 2016</name>
    <dbReference type="NCBI Taxonomy" id="2058780"/>
    <lineage>
        <taxon>Bacteria</taxon>
        <taxon>Bacillati</taxon>
        <taxon>Actinomycetota</taxon>
        <taxon>Actinomycetes</taxon>
        <taxon>Propionibacteriales</taxon>
        <taxon>Nocardioidaceae</taxon>
        <taxon>Nocardioides</taxon>
    </lineage>
</organism>
<proteinExistence type="predicted"/>
<feature type="region of interest" description="Disordered" evidence="1">
    <location>
        <begin position="292"/>
        <end position="320"/>
    </location>
</feature>
<keyword evidence="2" id="KW-0812">Transmembrane</keyword>
<dbReference type="RefSeq" id="WP_191279196.1">
    <property type="nucleotide sequence ID" value="NZ_BNAD01000004.1"/>
</dbReference>
<accession>A0ABQ3HI68</accession>
<keyword evidence="4" id="KW-1185">Reference proteome</keyword>
<evidence type="ECO:0000313" key="4">
    <source>
        <dbReference type="Proteomes" id="UP000597341"/>
    </source>
</evidence>
<keyword evidence="2" id="KW-1133">Transmembrane helix</keyword>
<feature type="transmembrane region" description="Helical" evidence="2">
    <location>
        <begin position="12"/>
        <end position="29"/>
    </location>
</feature>
<gene>
    <name evidence="3" type="ORF">GCM10011376_18560</name>
</gene>
<comment type="caution">
    <text evidence="3">The sequence shown here is derived from an EMBL/GenBank/DDBJ whole genome shotgun (WGS) entry which is preliminary data.</text>
</comment>